<evidence type="ECO:0000259" key="5">
    <source>
        <dbReference type="Pfam" id="PF25990"/>
    </source>
</evidence>
<keyword evidence="3" id="KW-0732">Signal</keyword>
<evidence type="ECO:0000259" key="4">
    <source>
        <dbReference type="Pfam" id="PF25975"/>
    </source>
</evidence>
<dbReference type="InterPro" id="IPR058649">
    <property type="entry name" value="CzcB_C"/>
</dbReference>
<accession>A0A4R6UII2</accession>
<dbReference type="EMBL" id="SNYM01000014">
    <property type="protein sequence ID" value="TDQ46262.1"/>
    <property type="molecule type" value="Genomic_DNA"/>
</dbReference>
<comment type="subcellular location">
    <subcellularLocation>
        <location evidence="1">Cell envelope</location>
    </subcellularLocation>
</comment>
<feature type="signal peptide" evidence="3">
    <location>
        <begin position="1"/>
        <end position="19"/>
    </location>
</feature>
<dbReference type="InterPro" id="IPR050465">
    <property type="entry name" value="UPF0194_transport"/>
</dbReference>
<evidence type="ECO:0000313" key="6">
    <source>
        <dbReference type="EMBL" id="TDQ46262.1"/>
    </source>
</evidence>
<dbReference type="PANTHER" id="PTHR32347:SF23">
    <property type="entry name" value="BLL5650 PROTEIN"/>
    <property type="match status" value="1"/>
</dbReference>
<dbReference type="OrthoDB" id="9811754at2"/>
<protein>
    <submittedName>
        <fullName evidence="6">RND family efflux transporter MFP subunit</fullName>
    </submittedName>
</protein>
<gene>
    <name evidence="6" type="ORF">EV696_11447</name>
</gene>
<dbReference type="Gene3D" id="2.40.30.170">
    <property type="match status" value="1"/>
</dbReference>
<dbReference type="GO" id="GO:0030313">
    <property type="term" value="C:cell envelope"/>
    <property type="evidence" value="ECO:0007669"/>
    <property type="project" value="UniProtKB-SubCell"/>
</dbReference>
<feature type="domain" description="YknX-like beta-barrel" evidence="5">
    <location>
        <begin position="247"/>
        <end position="325"/>
    </location>
</feature>
<evidence type="ECO:0000256" key="3">
    <source>
        <dbReference type="SAM" id="SignalP"/>
    </source>
</evidence>
<dbReference type="Pfam" id="PF25975">
    <property type="entry name" value="CzcB_C"/>
    <property type="match status" value="1"/>
</dbReference>
<dbReference type="RefSeq" id="WP_133591956.1">
    <property type="nucleotide sequence ID" value="NZ_CP037953.1"/>
</dbReference>
<evidence type="ECO:0000256" key="2">
    <source>
        <dbReference type="ARBA" id="ARBA00023054"/>
    </source>
</evidence>
<sequence>MKGVALLLMLALSACSSQTEQSAAELVLQPADFSIRVQAEGELEASTATPITMPAGISEPQVLAWMQEENVRVKAGDIVAKLDEKRFQREAEQERLKISQAELSLNSREFVLGGERRSIGAELDLVREELDFASRFAVEDLRVYSRIEIIDKLANVDYLQSRQAHQQWRNDRHDNKTEAELALLQLQQKQHQTRLQSVERSLGQMLIRAPHDGVLIHARDWGEPLRVGATLWPGRKIAVIPDMNKLQAKLHVLESEALGLAAGQSVTLRVDALPELSLRGTVTQVDKLAKPRQRNNPVKYFELMVQIEQAPVERLRPGMAVRADILVIEKNNVLTVPVQALSQQEGKHWVWRYDGEQFIQHAVDVGARSQSRVEIIGGAQAGDRILLLPPTGHNT</sequence>
<dbReference type="Gene3D" id="2.40.420.20">
    <property type="match status" value="1"/>
</dbReference>
<dbReference type="PANTHER" id="PTHR32347">
    <property type="entry name" value="EFFLUX SYSTEM COMPONENT YKNX-RELATED"/>
    <property type="match status" value="1"/>
</dbReference>
<dbReference type="Proteomes" id="UP000295375">
    <property type="component" value="Unassembled WGS sequence"/>
</dbReference>
<feature type="chain" id="PRO_5020307165" evidence="3">
    <location>
        <begin position="20"/>
        <end position="395"/>
    </location>
</feature>
<organism evidence="6 7">
    <name type="scientific">Permianibacter aggregans</name>
    <dbReference type="NCBI Taxonomy" id="1510150"/>
    <lineage>
        <taxon>Bacteria</taxon>
        <taxon>Pseudomonadati</taxon>
        <taxon>Pseudomonadota</taxon>
        <taxon>Gammaproteobacteria</taxon>
        <taxon>Pseudomonadales</taxon>
        <taxon>Pseudomonadaceae</taxon>
        <taxon>Permianibacter</taxon>
    </lineage>
</organism>
<comment type="caution">
    <text evidence="6">The sequence shown here is derived from an EMBL/GenBank/DDBJ whole genome shotgun (WGS) entry which is preliminary data.</text>
</comment>
<dbReference type="PROSITE" id="PS51257">
    <property type="entry name" value="PROKAR_LIPOPROTEIN"/>
    <property type="match status" value="1"/>
</dbReference>
<dbReference type="AlphaFoldDB" id="A0A4R6UII2"/>
<name>A0A4R6UII2_9GAMM</name>
<evidence type="ECO:0000313" key="7">
    <source>
        <dbReference type="Proteomes" id="UP000295375"/>
    </source>
</evidence>
<reference evidence="6 7" key="1">
    <citation type="submission" date="2019-03" db="EMBL/GenBank/DDBJ databases">
        <title>Genomic Encyclopedia of Type Strains, Phase IV (KMG-IV): sequencing the most valuable type-strain genomes for metagenomic binning, comparative biology and taxonomic classification.</title>
        <authorList>
            <person name="Goeker M."/>
        </authorList>
    </citation>
    <scope>NUCLEOTIDE SEQUENCE [LARGE SCALE GENOMIC DNA]</scope>
    <source>
        <strain evidence="6 7">DSM 103792</strain>
    </source>
</reference>
<dbReference type="InterPro" id="IPR058636">
    <property type="entry name" value="Beta-barrel_YknX"/>
</dbReference>
<evidence type="ECO:0000256" key="1">
    <source>
        <dbReference type="ARBA" id="ARBA00004196"/>
    </source>
</evidence>
<keyword evidence="7" id="KW-1185">Reference proteome</keyword>
<proteinExistence type="predicted"/>
<dbReference type="Pfam" id="PF25990">
    <property type="entry name" value="Beta-barrel_YknX"/>
    <property type="match status" value="1"/>
</dbReference>
<feature type="domain" description="CzcB-like C-terminal circularly permuted SH3-like" evidence="4">
    <location>
        <begin position="334"/>
        <end position="385"/>
    </location>
</feature>
<keyword evidence="2" id="KW-0175">Coiled coil</keyword>